<dbReference type="InterPro" id="IPR011993">
    <property type="entry name" value="PH-like_dom_sf"/>
</dbReference>
<organism evidence="9 10">
    <name type="scientific">Coniosporium apollinis (strain CBS 100218)</name>
    <name type="common">Rock-inhabiting black yeast</name>
    <dbReference type="NCBI Taxonomy" id="1168221"/>
    <lineage>
        <taxon>Eukaryota</taxon>
        <taxon>Fungi</taxon>
        <taxon>Dikarya</taxon>
        <taxon>Ascomycota</taxon>
        <taxon>Pezizomycotina</taxon>
        <taxon>Dothideomycetes</taxon>
        <taxon>Dothideomycetes incertae sedis</taxon>
        <taxon>Coniosporium</taxon>
    </lineage>
</organism>
<proteinExistence type="inferred from homology"/>
<dbReference type="Pfam" id="PF03909">
    <property type="entry name" value="BSD"/>
    <property type="match status" value="2"/>
</dbReference>
<keyword evidence="3" id="KW-0677">Repeat</keyword>
<dbReference type="EMBL" id="JH767605">
    <property type="protein sequence ID" value="EON69052.1"/>
    <property type="molecule type" value="Genomic_DNA"/>
</dbReference>
<dbReference type="SUPFAM" id="SSF50729">
    <property type="entry name" value="PH domain-like"/>
    <property type="match status" value="1"/>
</dbReference>
<dbReference type="GO" id="GO:0000439">
    <property type="term" value="C:transcription factor TFIIH core complex"/>
    <property type="evidence" value="ECO:0007669"/>
    <property type="project" value="InterPro"/>
</dbReference>
<evidence type="ECO:0000256" key="1">
    <source>
        <dbReference type="ARBA" id="ARBA00004123"/>
    </source>
</evidence>
<evidence type="ECO:0000256" key="3">
    <source>
        <dbReference type="ARBA" id="ARBA00022737"/>
    </source>
</evidence>
<dbReference type="STRING" id="1168221.R7Z4G4"/>
<gene>
    <name evidence="9" type="ORF">W97_08365</name>
</gene>
<reference evidence="10" key="1">
    <citation type="submission" date="2012-06" db="EMBL/GenBank/DDBJ databases">
        <title>The genome sequence of Coniosporium apollinis CBS 100218.</title>
        <authorList>
            <consortium name="The Broad Institute Genome Sequencing Platform"/>
            <person name="Cuomo C."/>
            <person name="Gorbushina A."/>
            <person name="Noack S."/>
            <person name="Walker B."/>
            <person name="Young S.K."/>
            <person name="Zeng Q."/>
            <person name="Gargeya S."/>
            <person name="Fitzgerald M."/>
            <person name="Haas B."/>
            <person name="Abouelleil A."/>
            <person name="Alvarado L."/>
            <person name="Arachchi H.M."/>
            <person name="Berlin A.M."/>
            <person name="Chapman S.B."/>
            <person name="Goldberg J."/>
            <person name="Griggs A."/>
            <person name="Gujja S."/>
            <person name="Hansen M."/>
            <person name="Howarth C."/>
            <person name="Imamovic A."/>
            <person name="Larimer J."/>
            <person name="McCowan C."/>
            <person name="Montmayeur A."/>
            <person name="Murphy C."/>
            <person name="Neiman D."/>
            <person name="Pearson M."/>
            <person name="Priest M."/>
            <person name="Roberts A."/>
            <person name="Saif S."/>
            <person name="Shea T."/>
            <person name="Sisk P."/>
            <person name="Sykes S."/>
            <person name="Wortman J."/>
            <person name="Nusbaum C."/>
            <person name="Birren B."/>
        </authorList>
    </citation>
    <scope>NUCLEOTIDE SEQUENCE [LARGE SCALE GENOMIC DNA]</scope>
    <source>
        <strain evidence="10">CBS 100218</strain>
    </source>
</reference>
<keyword evidence="10" id="KW-1185">Reference proteome</keyword>
<keyword evidence="5" id="KW-0804">Transcription</keyword>
<evidence type="ECO:0000256" key="5">
    <source>
        <dbReference type="ARBA" id="ARBA00023163"/>
    </source>
</evidence>
<comment type="subcellular location">
    <subcellularLocation>
        <location evidence="1">Nucleus</location>
    </subcellularLocation>
</comment>
<evidence type="ECO:0000313" key="10">
    <source>
        <dbReference type="Proteomes" id="UP000016924"/>
    </source>
</evidence>
<keyword evidence="4" id="KW-0805">Transcription regulation</keyword>
<dbReference type="Proteomes" id="UP000016924">
    <property type="component" value="Unassembled WGS sequence"/>
</dbReference>
<protein>
    <recommendedName>
        <fullName evidence="8">BSD domain-containing protein</fullName>
    </recommendedName>
</protein>
<dbReference type="PANTHER" id="PTHR12856">
    <property type="entry name" value="TRANSCRIPTION INITIATION FACTOR IIH-RELATED"/>
    <property type="match status" value="1"/>
</dbReference>
<evidence type="ECO:0000256" key="7">
    <source>
        <dbReference type="SAM" id="MobiDB-lite"/>
    </source>
</evidence>
<evidence type="ECO:0000256" key="6">
    <source>
        <dbReference type="ARBA" id="ARBA00023242"/>
    </source>
</evidence>
<feature type="region of interest" description="Disordered" evidence="7">
    <location>
        <begin position="441"/>
        <end position="471"/>
    </location>
</feature>
<dbReference type="CDD" id="cd13229">
    <property type="entry name" value="PH_TFIIH"/>
    <property type="match status" value="1"/>
</dbReference>
<dbReference type="OrthoDB" id="360521at2759"/>
<name>R7Z4G4_CONA1</name>
<dbReference type="GO" id="GO:0006289">
    <property type="term" value="P:nucleotide-excision repair"/>
    <property type="evidence" value="ECO:0007669"/>
    <property type="project" value="InterPro"/>
</dbReference>
<comment type="similarity">
    <text evidence="2">Belongs to the TFB1 family.</text>
</comment>
<dbReference type="InterPro" id="IPR027079">
    <property type="entry name" value="Tfb1/GTF2H1"/>
</dbReference>
<evidence type="ECO:0000259" key="8">
    <source>
        <dbReference type="PROSITE" id="PS50858"/>
    </source>
</evidence>
<dbReference type="RefSeq" id="XP_007784369.1">
    <property type="nucleotide sequence ID" value="XM_007786179.1"/>
</dbReference>
<keyword evidence="6" id="KW-0539">Nucleus</keyword>
<accession>R7Z4G4</accession>
<dbReference type="InterPro" id="IPR005607">
    <property type="entry name" value="BSD_dom"/>
</dbReference>
<feature type="domain" description="BSD" evidence="8">
    <location>
        <begin position="216"/>
        <end position="267"/>
    </location>
</feature>
<dbReference type="InterPro" id="IPR013876">
    <property type="entry name" value="TFIIH_BTF_p62_N"/>
</dbReference>
<dbReference type="Pfam" id="PF08567">
    <property type="entry name" value="PH_TFIIH"/>
    <property type="match status" value="1"/>
</dbReference>
<evidence type="ECO:0000256" key="2">
    <source>
        <dbReference type="ARBA" id="ARBA00009448"/>
    </source>
</evidence>
<dbReference type="Gene3D" id="2.30.29.30">
    <property type="entry name" value="Pleckstrin-homology domain (PH domain)/Phosphotyrosine-binding domain (PTB)"/>
    <property type="match status" value="1"/>
</dbReference>
<dbReference type="PROSITE" id="PS50858">
    <property type="entry name" value="BSD"/>
    <property type="match status" value="1"/>
</dbReference>
<dbReference type="OMA" id="NRPNFDM"/>
<dbReference type="eggNOG" id="KOG2074">
    <property type="taxonomic scope" value="Eukaryota"/>
</dbReference>
<dbReference type="GO" id="GO:0006351">
    <property type="term" value="P:DNA-templated transcription"/>
    <property type="evidence" value="ECO:0007669"/>
    <property type="project" value="InterPro"/>
</dbReference>
<evidence type="ECO:0000256" key="4">
    <source>
        <dbReference type="ARBA" id="ARBA00023015"/>
    </source>
</evidence>
<dbReference type="SMART" id="SM00751">
    <property type="entry name" value="BSD"/>
    <property type="match status" value="1"/>
</dbReference>
<dbReference type="GeneID" id="19905676"/>
<dbReference type="HOGENOM" id="CLU_019188_1_0_1"/>
<sequence length="644" mass="71715">MLRASTVYNKQDGVLTVPSDVRSVSWTPAAPPGSPPALTISLADVTNLQTTLPTSKNISIKVFVQRPSASEPETFVFKFTSPTAAREEFNPIKDKLTDALAKLKAASAPVAKPKDASAAVATASPAAPAAVDEPVYQDSRLLSDHVLQESLLKSDPSLNQRFQQALKDKPETISLTQFTRVFWASRVHLLRAHAVERSQSQGDVNVISNIKPRYDESGALKLNVTKEQFQLLFKQHPIVRRLYDDSVPRLPEQTFWEKFFRSRLFRHLRGEKTDEVSLEYDHDFDKYIAIDEEAERVRQTVQAHVPLFIDLEGNEQNHSQRKGNGPDREMRQRHNATMRVCNAISEKMMAHITPADGDTHAPIGMDEETFNQLQLQDLQRDAEDNRILLKIRDQKEFFAGKGSEKSAEAALYSRQSPRKVLAKLRRDVELRTSTDTDFDLQEAIGVHSDSDSDDEDGAPNKQPRIGSKSGLKAATASMLSTIAQRRSLHADEGSSPSGTFATLQATSFGLSQDVADTLAATHNTTVEFLHYFWTVFLSGDPSQAADIQGLVESLNKSLDRIKAVAESADVERRLLLEARRKQIEDYYNRTGKRQRFDPKTIGGGATVVDQMMAPTVRAIGEASRQYRKAFEEQMAQAQAQAAQG</sequence>
<evidence type="ECO:0000313" key="9">
    <source>
        <dbReference type="EMBL" id="EON69052.1"/>
    </source>
</evidence>
<dbReference type="AlphaFoldDB" id="R7Z4G4"/>